<sequence length="91" mass="10226">MPYRQGAHHQETPALEKIHLLVVVLFVFSACSKRSFFIFLNIHDATSRTSLKCCELSHRVIASVDTWIDVGVLLAEEETMSGANAFFSSRL</sequence>
<dbReference type="AlphaFoldDB" id="A0A1H3S6Z1"/>
<dbReference type="EMBL" id="FNPI01000010">
    <property type="protein sequence ID" value="SDZ33732.1"/>
    <property type="molecule type" value="Genomic_DNA"/>
</dbReference>
<keyword evidence="1" id="KW-1133">Transmembrane helix</keyword>
<evidence type="ECO:0000313" key="3">
    <source>
        <dbReference type="Proteomes" id="UP000198935"/>
    </source>
</evidence>
<dbReference type="PROSITE" id="PS51257">
    <property type="entry name" value="PROKAR_LIPOPROTEIN"/>
    <property type="match status" value="1"/>
</dbReference>
<keyword evidence="1" id="KW-0472">Membrane</keyword>
<dbReference type="Proteomes" id="UP000198935">
    <property type="component" value="Unassembled WGS sequence"/>
</dbReference>
<keyword evidence="3" id="KW-1185">Reference proteome</keyword>
<keyword evidence="1" id="KW-0812">Transmembrane</keyword>
<feature type="transmembrane region" description="Helical" evidence="1">
    <location>
        <begin position="20"/>
        <end position="42"/>
    </location>
</feature>
<proteinExistence type="predicted"/>
<reference evidence="3" key="1">
    <citation type="submission" date="2016-10" db="EMBL/GenBank/DDBJ databases">
        <authorList>
            <person name="Varghese N."/>
            <person name="Submissions S."/>
        </authorList>
    </citation>
    <scope>NUCLEOTIDE SEQUENCE [LARGE SCALE GENOMIC DNA]</scope>
    <source>
        <strain evidence="3">SP</strain>
    </source>
</reference>
<protein>
    <submittedName>
        <fullName evidence="2">Uncharacterized protein</fullName>
    </submittedName>
</protein>
<accession>A0A1H3S6Z1</accession>
<organism evidence="2 3">
    <name type="scientific">Evansella caseinilytica</name>
    <dbReference type="NCBI Taxonomy" id="1503961"/>
    <lineage>
        <taxon>Bacteria</taxon>
        <taxon>Bacillati</taxon>
        <taxon>Bacillota</taxon>
        <taxon>Bacilli</taxon>
        <taxon>Bacillales</taxon>
        <taxon>Bacillaceae</taxon>
        <taxon>Evansella</taxon>
    </lineage>
</organism>
<evidence type="ECO:0000256" key="1">
    <source>
        <dbReference type="SAM" id="Phobius"/>
    </source>
</evidence>
<gene>
    <name evidence="2" type="ORF">SAMN05421736_11042</name>
</gene>
<evidence type="ECO:0000313" key="2">
    <source>
        <dbReference type="EMBL" id="SDZ33732.1"/>
    </source>
</evidence>
<name>A0A1H3S6Z1_9BACI</name>